<accession>A0AAE6M9B7</accession>
<sequence length="167" mass="18072">MKRFFVLMLSLLYIGLTAGFAEPCSTQEGCMAYCTIEDMQNTYGNERIEAWSAIDAERAEKAIADASAEIDGYLLSGGYTVPLAGTPATIKKYCVDIACASLVISAGLLENDPGGKAVVEQADIARRYLDKVAQGKYKIPGYDENSSKPPSGNIQAVSMTRMDWKGY</sequence>
<dbReference type="Proteomes" id="UP000323594">
    <property type="component" value="Chromosome"/>
</dbReference>
<evidence type="ECO:0000313" key="2">
    <source>
        <dbReference type="EMBL" id="QEJ99464.1"/>
    </source>
</evidence>
<organism evidence="2 3">
    <name type="scientific">Treponema phagedenis</name>
    <dbReference type="NCBI Taxonomy" id="162"/>
    <lineage>
        <taxon>Bacteria</taxon>
        <taxon>Pseudomonadati</taxon>
        <taxon>Spirochaetota</taxon>
        <taxon>Spirochaetia</taxon>
        <taxon>Spirochaetales</taxon>
        <taxon>Treponemataceae</taxon>
        <taxon>Treponema</taxon>
    </lineage>
</organism>
<feature type="chain" id="PRO_5041994745" evidence="1">
    <location>
        <begin position="22"/>
        <end position="167"/>
    </location>
</feature>
<dbReference type="RefSeq" id="WP_148879356.1">
    <property type="nucleotide sequence ID" value="NZ_CP042813.1"/>
</dbReference>
<gene>
    <name evidence="2" type="ORF">FUT82_16675</name>
</gene>
<dbReference type="Pfam" id="PF07030">
    <property type="entry name" value="Phage_Mu_Gp36"/>
    <property type="match status" value="1"/>
</dbReference>
<dbReference type="EMBL" id="CP042817">
    <property type="protein sequence ID" value="QEJ99464.1"/>
    <property type="molecule type" value="Genomic_DNA"/>
</dbReference>
<evidence type="ECO:0000313" key="3">
    <source>
        <dbReference type="Proteomes" id="UP000323594"/>
    </source>
</evidence>
<evidence type="ECO:0000256" key="1">
    <source>
        <dbReference type="SAM" id="SignalP"/>
    </source>
</evidence>
<proteinExistence type="predicted"/>
<reference evidence="2 3" key="1">
    <citation type="submission" date="2019-08" db="EMBL/GenBank/DDBJ databases">
        <authorList>
            <person name="Kuhnert P."/>
        </authorList>
    </citation>
    <scope>NUCLEOTIDE SEQUENCE [LARGE SCALE GENOMIC DNA]</scope>
    <source>
        <strain evidence="2 3">B36.5</strain>
    </source>
</reference>
<dbReference type="AlphaFoldDB" id="A0AAE6M9B7"/>
<protein>
    <submittedName>
        <fullName evidence="2">DUF1320 domain-containing protein</fullName>
    </submittedName>
</protein>
<name>A0AAE6M9B7_TREPH</name>
<feature type="signal peptide" evidence="1">
    <location>
        <begin position="1"/>
        <end position="21"/>
    </location>
</feature>
<dbReference type="InterPro" id="IPR009752">
    <property type="entry name" value="Phage_Mu_GpJ"/>
</dbReference>
<keyword evidence="1" id="KW-0732">Signal</keyword>